<dbReference type="PANTHER" id="PTHR11161">
    <property type="entry name" value="O-ACYLTRANSFERASE"/>
    <property type="match status" value="1"/>
</dbReference>
<dbReference type="InterPro" id="IPR002656">
    <property type="entry name" value="Acyl_transf_3_dom"/>
</dbReference>
<evidence type="ECO:0000256" key="1">
    <source>
        <dbReference type="SAM" id="Phobius"/>
    </source>
</evidence>
<name>A0A1S3D852_DIACI</name>
<gene>
    <name evidence="4" type="primary">LOC103513278</name>
</gene>
<feature type="domain" description="Acyltransferase 3" evidence="2">
    <location>
        <begin position="67"/>
        <end position="174"/>
    </location>
</feature>
<dbReference type="Pfam" id="PF01757">
    <property type="entry name" value="Acyl_transf_3"/>
    <property type="match status" value="1"/>
</dbReference>
<sequence length="257" mass="29926">MSIIVNSMSIVVLLSQSQRICSEVSYRSAAFAEFNAGLLVREESFLLVFSIPRNVSNLFSRKGILLIDGLKGLGIVCTIVFHREIFGLAYAKNLEYFEEGIHSLSFCLLTASTFLLDIFFFFSGYLLAWPIIENLNRKRTVNFFNIIVNRVFRLYPMYLMMIWFSIFVLPYISQGPLWKSYANTEAEYCRQCWWKNVLFVSTLFRDNEIVRPFLRRIYFVRKVCPHIIDDRRSINVVISAVDFRSGGWGSSSSWDIK</sequence>
<keyword evidence="3" id="KW-1185">Reference proteome</keyword>
<feature type="transmembrane region" description="Helical" evidence="1">
    <location>
        <begin position="101"/>
        <end position="132"/>
    </location>
</feature>
<evidence type="ECO:0000259" key="2">
    <source>
        <dbReference type="Pfam" id="PF01757"/>
    </source>
</evidence>
<organism evidence="3 4">
    <name type="scientific">Diaphorina citri</name>
    <name type="common">Asian citrus psyllid</name>
    <dbReference type="NCBI Taxonomy" id="121845"/>
    <lineage>
        <taxon>Eukaryota</taxon>
        <taxon>Metazoa</taxon>
        <taxon>Ecdysozoa</taxon>
        <taxon>Arthropoda</taxon>
        <taxon>Hexapoda</taxon>
        <taxon>Insecta</taxon>
        <taxon>Pterygota</taxon>
        <taxon>Neoptera</taxon>
        <taxon>Paraneoptera</taxon>
        <taxon>Hemiptera</taxon>
        <taxon>Sternorrhyncha</taxon>
        <taxon>Psylloidea</taxon>
        <taxon>Psyllidae</taxon>
        <taxon>Diaphorininae</taxon>
        <taxon>Diaphorina</taxon>
    </lineage>
</organism>
<dbReference type="Proteomes" id="UP000079169">
    <property type="component" value="Unplaced"/>
</dbReference>
<accession>A0A1S3D852</accession>
<dbReference type="AlphaFoldDB" id="A0A1S3D852"/>
<dbReference type="KEGG" id="dci:103513278"/>
<protein>
    <submittedName>
        <fullName evidence="4">Uncharacterized protein LOC103513278</fullName>
    </submittedName>
</protein>
<evidence type="ECO:0000313" key="3">
    <source>
        <dbReference type="Proteomes" id="UP000079169"/>
    </source>
</evidence>
<keyword evidence="1" id="KW-0812">Transmembrane</keyword>
<evidence type="ECO:0000313" key="4">
    <source>
        <dbReference type="RefSeq" id="XP_008476316.1"/>
    </source>
</evidence>
<feature type="transmembrane region" description="Helical" evidence="1">
    <location>
        <begin position="63"/>
        <end position="81"/>
    </location>
</feature>
<dbReference type="GeneID" id="103513278"/>
<dbReference type="STRING" id="121845.A0A1S3D852"/>
<dbReference type="PANTHER" id="PTHR11161:SF0">
    <property type="entry name" value="O-ACYLTRANSFERASE LIKE PROTEIN"/>
    <property type="match status" value="1"/>
</dbReference>
<reference evidence="4" key="1">
    <citation type="submission" date="2025-08" db="UniProtKB">
        <authorList>
            <consortium name="RefSeq"/>
        </authorList>
    </citation>
    <scope>IDENTIFICATION</scope>
</reference>
<keyword evidence="1" id="KW-0472">Membrane</keyword>
<dbReference type="PaxDb" id="121845-A0A1S3D852"/>
<feature type="transmembrane region" description="Helical" evidence="1">
    <location>
        <begin position="152"/>
        <end position="172"/>
    </location>
</feature>
<dbReference type="GO" id="GO:0016747">
    <property type="term" value="F:acyltransferase activity, transferring groups other than amino-acyl groups"/>
    <property type="evidence" value="ECO:0007669"/>
    <property type="project" value="InterPro"/>
</dbReference>
<proteinExistence type="predicted"/>
<dbReference type="InterPro" id="IPR052728">
    <property type="entry name" value="O2_lipid_transport_reg"/>
</dbReference>
<keyword evidence="1" id="KW-1133">Transmembrane helix</keyword>
<dbReference type="RefSeq" id="XP_008476316.1">
    <property type="nucleotide sequence ID" value="XM_008478094.1"/>
</dbReference>